<sequence>MSDIIPTEHDGHSRQSLQMMARAASLGWDIPDAVLREGAKYAAQIVANGNSREKLRALEVLNTMRDSNISAIQALDRLERLDNGQPTEILTLGKIIL</sequence>
<evidence type="ECO:0000313" key="4">
    <source>
        <dbReference type="EMBL" id="CAB5230515.1"/>
    </source>
</evidence>
<name>A0A6J5RFN8_9CAUD</name>
<evidence type="ECO:0000313" key="3">
    <source>
        <dbReference type="EMBL" id="CAB4216330.1"/>
    </source>
</evidence>
<organism evidence="2">
    <name type="scientific">uncultured Caudovirales phage</name>
    <dbReference type="NCBI Taxonomy" id="2100421"/>
    <lineage>
        <taxon>Viruses</taxon>
        <taxon>Duplodnaviria</taxon>
        <taxon>Heunggongvirae</taxon>
        <taxon>Uroviricota</taxon>
        <taxon>Caudoviricetes</taxon>
        <taxon>Peduoviridae</taxon>
        <taxon>Maltschvirus</taxon>
        <taxon>Maltschvirus maltsch</taxon>
    </lineage>
</organism>
<evidence type="ECO:0000313" key="1">
    <source>
        <dbReference type="EMBL" id="CAB4184428.1"/>
    </source>
</evidence>
<accession>A0A6J5RFN8</accession>
<dbReference type="EMBL" id="LR798418">
    <property type="protein sequence ID" value="CAB5230515.1"/>
    <property type="molecule type" value="Genomic_DNA"/>
</dbReference>
<evidence type="ECO:0000313" key="2">
    <source>
        <dbReference type="EMBL" id="CAB4192448.1"/>
    </source>
</evidence>
<reference evidence="2" key="1">
    <citation type="submission" date="2020-05" db="EMBL/GenBank/DDBJ databases">
        <authorList>
            <person name="Chiriac C."/>
            <person name="Salcher M."/>
            <person name="Ghai R."/>
            <person name="Kavagutti S V."/>
        </authorList>
    </citation>
    <scope>NUCLEOTIDE SEQUENCE</scope>
</reference>
<gene>
    <name evidence="1" type="ORF">UFOVP1128_9</name>
    <name evidence="2" type="ORF">UFOVP1237_36</name>
    <name evidence="3" type="ORF">UFOVP1489_25</name>
    <name evidence="4" type="ORF">UFOVP1575_33</name>
</gene>
<proteinExistence type="predicted"/>
<dbReference type="EMBL" id="LR797184">
    <property type="protein sequence ID" value="CAB4192448.1"/>
    <property type="molecule type" value="Genomic_DNA"/>
</dbReference>
<dbReference type="EMBL" id="LR797438">
    <property type="protein sequence ID" value="CAB4216330.1"/>
    <property type="molecule type" value="Genomic_DNA"/>
</dbReference>
<protein>
    <submittedName>
        <fullName evidence="2">Uncharacterized protein</fullName>
    </submittedName>
</protein>
<dbReference type="EMBL" id="LR797065">
    <property type="protein sequence ID" value="CAB4184428.1"/>
    <property type="molecule type" value="Genomic_DNA"/>
</dbReference>